<accession>A0A1F4YFR0</accession>
<gene>
    <name evidence="1" type="ORF">A2876_01810</name>
</gene>
<comment type="caution">
    <text evidence="1">The sequence shown here is derived from an EMBL/GenBank/DDBJ whole genome shotgun (WGS) entry which is preliminary data.</text>
</comment>
<dbReference type="EMBL" id="MEXH01000022">
    <property type="protein sequence ID" value="OGC92083.1"/>
    <property type="molecule type" value="Genomic_DNA"/>
</dbReference>
<proteinExistence type="predicted"/>
<sequence length="82" mass="9427">MIAWREMASRFWHADSLARFKQGYEVVTVTHNDGLRPKRGRYFRWDVEPNGYNKYLADFVNKMAILAGEVTVGAVALGHVLK</sequence>
<reference evidence="1 2" key="1">
    <citation type="journal article" date="2016" name="Nat. Commun.">
        <title>Thousands of microbial genomes shed light on interconnected biogeochemical processes in an aquifer system.</title>
        <authorList>
            <person name="Anantharaman K."/>
            <person name="Brown C.T."/>
            <person name="Hug L.A."/>
            <person name="Sharon I."/>
            <person name="Castelle C.J."/>
            <person name="Probst A.J."/>
            <person name="Thomas B.C."/>
            <person name="Singh A."/>
            <person name="Wilkins M.J."/>
            <person name="Karaoz U."/>
            <person name="Brodie E.L."/>
            <person name="Williams K.H."/>
            <person name="Hubbard S.S."/>
            <person name="Banfield J.F."/>
        </authorList>
    </citation>
    <scope>NUCLEOTIDE SEQUENCE [LARGE SCALE GENOMIC DNA]</scope>
</reference>
<evidence type="ECO:0000313" key="1">
    <source>
        <dbReference type="EMBL" id="OGC92083.1"/>
    </source>
</evidence>
<dbReference type="Proteomes" id="UP000178176">
    <property type="component" value="Unassembled WGS sequence"/>
</dbReference>
<name>A0A1F4YFR0_9BACT</name>
<protein>
    <submittedName>
        <fullName evidence="1">Uncharacterized protein</fullName>
    </submittedName>
</protein>
<organism evidence="1 2">
    <name type="scientific">Candidatus Amesbacteria bacterium RIFCSPHIGHO2_01_FULL_48_32b</name>
    <dbReference type="NCBI Taxonomy" id="1797253"/>
    <lineage>
        <taxon>Bacteria</taxon>
        <taxon>Candidatus Amesiibacteriota</taxon>
    </lineage>
</organism>
<dbReference type="AlphaFoldDB" id="A0A1F4YFR0"/>
<evidence type="ECO:0000313" key="2">
    <source>
        <dbReference type="Proteomes" id="UP000178176"/>
    </source>
</evidence>